<comment type="caution">
    <text evidence="8">The sequence shown here is derived from an EMBL/GenBank/DDBJ whole genome shotgun (WGS) entry which is preliminary data.</text>
</comment>
<accession>A0ABR1FU65</accession>
<dbReference type="Gene3D" id="1.20.1250.20">
    <property type="entry name" value="MFS general substrate transporter like domains"/>
    <property type="match status" value="2"/>
</dbReference>
<evidence type="ECO:0000256" key="1">
    <source>
        <dbReference type="ARBA" id="ARBA00004141"/>
    </source>
</evidence>
<evidence type="ECO:0000256" key="7">
    <source>
        <dbReference type="SAM" id="Phobius"/>
    </source>
</evidence>
<evidence type="ECO:0000256" key="3">
    <source>
        <dbReference type="ARBA" id="ARBA00022692"/>
    </source>
</evidence>
<feature type="transmembrane region" description="Helical" evidence="7">
    <location>
        <begin position="164"/>
        <end position="182"/>
    </location>
</feature>
<feature type="transmembrane region" description="Helical" evidence="7">
    <location>
        <begin position="473"/>
        <end position="495"/>
    </location>
</feature>
<proteinExistence type="inferred from homology"/>
<organism evidence="8 9">
    <name type="scientific">Aureococcus anophagefferens</name>
    <name type="common">Harmful bloom alga</name>
    <dbReference type="NCBI Taxonomy" id="44056"/>
    <lineage>
        <taxon>Eukaryota</taxon>
        <taxon>Sar</taxon>
        <taxon>Stramenopiles</taxon>
        <taxon>Ochrophyta</taxon>
        <taxon>Pelagophyceae</taxon>
        <taxon>Pelagomonadales</taxon>
        <taxon>Pelagomonadaceae</taxon>
        <taxon>Aureococcus</taxon>
    </lineage>
</organism>
<dbReference type="Proteomes" id="UP001363151">
    <property type="component" value="Unassembled WGS sequence"/>
</dbReference>
<keyword evidence="5 7" id="KW-0472">Membrane</keyword>
<keyword evidence="4 7" id="KW-1133">Transmembrane helix</keyword>
<sequence>MSSLESGKGGDVVQHPKAQYKFTETSPGTWKIGSMPVDPHQGWKAKEIQLFSFQRPHMRGFHFAWSSFFARRAASPRDFDASADDPAERSTAMLRPRDAPSSTPSHPATPRPAAPGRRAAPPPAPPPRPRPRPRAQMAFVCWFAFAPLMVLVRADLGMTIKGVFTVNVCSVASTVLTRFAVGPLCDKVGPKLCQSVLLAWISVMTLVGMSVNSQWSLGIVRFLIGMGGGTFVVTQFWTTQLFCHEIVGVANATSAGWGNLGGGVTQLLMVSIYGFFFNTVGLGSETSWRVSFVVPAFITGTLAVSMWLLGDDSPQGDLNYLYAEGVLERKTAKDSAKVGFSNINSWILGIQYACCFGVELHINNTAALYFATVDSFGIGVIDAGAIASIFGWMNLFARSVGGIMSDYGWKHAGMRGRILAQSVALTCEGVMLIVFSQQTEIAQAIPCLVAFSFFVQATEGTSFGIVPYVEPSAIGGVCAVVGAWGNIGAVIWGLMFRYNYVGRMDEGYLAMGFIIIASAAVSLGIRIKGHSHLLGTLE</sequence>
<evidence type="ECO:0000313" key="9">
    <source>
        <dbReference type="Proteomes" id="UP001363151"/>
    </source>
</evidence>
<dbReference type="InterPro" id="IPR011701">
    <property type="entry name" value="MFS"/>
</dbReference>
<feature type="transmembrane region" description="Helical" evidence="7">
    <location>
        <begin position="376"/>
        <end position="397"/>
    </location>
</feature>
<feature type="region of interest" description="Disordered" evidence="6">
    <location>
        <begin position="1"/>
        <end position="20"/>
    </location>
</feature>
<keyword evidence="9" id="KW-1185">Reference proteome</keyword>
<dbReference type="EMBL" id="JBBJCI010000228">
    <property type="protein sequence ID" value="KAK7238707.1"/>
    <property type="molecule type" value="Genomic_DNA"/>
</dbReference>
<dbReference type="InterPro" id="IPR044772">
    <property type="entry name" value="NO3_transporter"/>
</dbReference>
<comment type="similarity">
    <text evidence="2">Belongs to the major facilitator superfamily. Nitrate/nitrite porter (TC 2.A.1.8) family.</text>
</comment>
<evidence type="ECO:0000256" key="2">
    <source>
        <dbReference type="ARBA" id="ARBA00008432"/>
    </source>
</evidence>
<name>A0ABR1FU65_AURAN</name>
<feature type="transmembrane region" description="Helical" evidence="7">
    <location>
        <begin position="219"/>
        <end position="237"/>
    </location>
</feature>
<feature type="transmembrane region" description="Helical" evidence="7">
    <location>
        <begin position="507"/>
        <end position="525"/>
    </location>
</feature>
<keyword evidence="3 7" id="KW-0812">Transmembrane</keyword>
<feature type="transmembrane region" description="Helical" evidence="7">
    <location>
        <begin position="441"/>
        <end position="466"/>
    </location>
</feature>
<evidence type="ECO:0000256" key="5">
    <source>
        <dbReference type="ARBA" id="ARBA00023136"/>
    </source>
</evidence>
<feature type="transmembrane region" description="Helical" evidence="7">
    <location>
        <begin position="188"/>
        <end position="207"/>
    </location>
</feature>
<evidence type="ECO:0000313" key="8">
    <source>
        <dbReference type="EMBL" id="KAK7238707.1"/>
    </source>
</evidence>
<feature type="transmembrane region" description="Helical" evidence="7">
    <location>
        <begin position="288"/>
        <end position="309"/>
    </location>
</feature>
<feature type="transmembrane region" description="Helical" evidence="7">
    <location>
        <begin position="418"/>
        <end position="435"/>
    </location>
</feature>
<feature type="transmembrane region" description="Helical" evidence="7">
    <location>
        <begin position="135"/>
        <end position="152"/>
    </location>
</feature>
<reference evidence="8 9" key="1">
    <citation type="submission" date="2024-03" db="EMBL/GenBank/DDBJ databases">
        <title>Aureococcus anophagefferens CCMP1851 and Kratosvirus quantuckense: Draft genome of a second virus-susceptible host strain in the model system.</title>
        <authorList>
            <person name="Chase E."/>
            <person name="Truchon A.R."/>
            <person name="Schepens W."/>
            <person name="Wilhelm S.W."/>
        </authorList>
    </citation>
    <scope>NUCLEOTIDE SEQUENCE [LARGE SCALE GENOMIC DNA]</scope>
    <source>
        <strain evidence="8 9">CCMP1851</strain>
    </source>
</reference>
<comment type="subcellular location">
    <subcellularLocation>
        <location evidence="1">Membrane</location>
        <topology evidence="1">Multi-pass membrane protein</topology>
    </subcellularLocation>
</comment>
<dbReference type="PANTHER" id="PTHR23515">
    <property type="entry name" value="HIGH-AFFINITY NITRATE TRANSPORTER 2.3"/>
    <property type="match status" value="1"/>
</dbReference>
<evidence type="ECO:0000256" key="4">
    <source>
        <dbReference type="ARBA" id="ARBA00022989"/>
    </source>
</evidence>
<dbReference type="SUPFAM" id="SSF103473">
    <property type="entry name" value="MFS general substrate transporter"/>
    <property type="match status" value="1"/>
</dbReference>
<dbReference type="Pfam" id="PF07690">
    <property type="entry name" value="MFS_1"/>
    <property type="match status" value="1"/>
</dbReference>
<evidence type="ECO:0000256" key="6">
    <source>
        <dbReference type="SAM" id="MobiDB-lite"/>
    </source>
</evidence>
<feature type="region of interest" description="Disordered" evidence="6">
    <location>
        <begin position="78"/>
        <end position="132"/>
    </location>
</feature>
<feature type="transmembrane region" description="Helical" evidence="7">
    <location>
        <begin position="257"/>
        <end position="276"/>
    </location>
</feature>
<gene>
    <name evidence="8" type="primary">NRT2.2</name>
    <name evidence="8" type="ORF">SO694_00021420</name>
</gene>
<dbReference type="InterPro" id="IPR036259">
    <property type="entry name" value="MFS_trans_sf"/>
</dbReference>
<protein>
    <submittedName>
        <fullName evidence="8">Nitrate transporter</fullName>
    </submittedName>
</protein>